<protein>
    <submittedName>
        <fullName evidence="2">Heme-binding protein PhuW</fullName>
    </submittedName>
</protein>
<evidence type="ECO:0000313" key="2">
    <source>
        <dbReference type="EMBL" id="MDF2953637.1"/>
    </source>
</evidence>
<reference evidence="2" key="1">
    <citation type="submission" date="2022-11" db="EMBL/GenBank/DDBJ databases">
        <title>Candidatus Alkanophaga archaea from heated hydrothermal vent sediment oxidize petroleum alkanes.</title>
        <authorList>
            <person name="Zehnle H."/>
            <person name="Laso-Perez R."/>
            <person name="Lipp J."/>
            <person name="Teske A."/>
            <person name="Wegener G."/>
        </authorList>
    </citation>
    <scope>NUCLEOTIDE SEQUENCE</scope>
    <source>
        <strain evidence="2">MCA70</strain>
    </source>
</reference>
<proteinExistence type="predicted"/>
<accession>A0AAE3TF14</accession>
<evidence type="ECO:0000313" key="3">
    <source>
        <dbReference type="Proteomes" id="UP001144110"/>
    </source>
</evidence>
<dbReference type="InterPro" id="IPR007314">
    <property type="entry name" value="Cofac_haem-bd_dom"/>
</dbReference>
<evidence type="ECO:0000259" key="1">
    <source>
        <dbReference type="Pfam" id="PF04187"/>
    </source>
</evidence>
<organism evidence="2 3">
    <name type="scientific">Candidatus Thermodesulfobacterium syntrophicum</name>
    <dbReference type="NCBI Taxonomy" id="3060442"/>
    <lineage>
        <taxon>Bacteria</taxon>
        <taxon>Pseudomonadati</taxon>
        <taxon>Thermodesulfobacteriota</taxon>
        <taxon>Thermodesulfobacteria</taxon>
        <taxon>Thermodesulfobacteriales</taxon>
        <taxon>Thermodesulfobacteriaceae</taxon>
        <taxon>Thermodesulfobacterium</taxon>
    </lineage>
</organism>
<dbReference type="Proteomes" id="UP001144110">
    <property type="component" value="Unassembled WGS sequence"/>
</dbReference>
<dbReference type="Pfam" id="PF04187">
    <property type="entry name" value="Cofac_haem_bdg"/>
    <property type="match status" value="1"/>
</dbReference>
<sequence length="848" mass="100467">MVFFASFLLILIFFFPEFSFSAPLSLKINLEFYPKLNLLRGEVFTKLNSQKEYKLITSNLSIKNIKTSSNVVSLEKKGVLKIFNTKERSNLYIAFEKSVNPWVLPITIIYPPFPYPDKPFIYKITLKIPRPFQNIEIFIPSEEIEIKKTRNFLFYTFKIRKPIFKPCIIMTTSKLKKIKFFHKNLNIEFYYLSTLNSPTYQDFKNLFKTLKTNFHFLENIGGSIYPFRKLYIFVTPDNLSYTKSFSNVLFISSPILNNSKQLLHYLAEKKLEEALFLKNEEIKEGLITYLIDYQLAKDKKLFRKLKLSFPTKETKAFFYLLFLCQNIGEERFINFFRNFYENNIFSFKTWEDFLSSIKKSHPELKDSIFPYSEFKKLNLKIGIKSVKEKKNYYLIELTLKVNPPFENFIKSIPVHLKVKTENGIQFFLLKLENAKQDFHISVKGKPEVLYLDPEYMLWRNLDFNEIPNCIARIFHSPGTLIVNKSNFPIYRKFINYFRNIGYELSFTSLNVPNFSNKSRNIIYLHTSPIPWQFASPEKGFYLKVIPNPSNPKYGIAYLYAFSEKDLESGFKNLKSLNMYSEIYIQFQKIIFKRKDHPCEGIPVFINLFSKKKCAKVNISLRKLALNLINSQIILVGIDNKTPTCREFYKDFVENIYNFNNHIILLLDLPPSFQEILEDYFKNKLLEAQLEKKLKGIENYNTINALKLINWAKAKKVKVFAIGTDSKLVLKVLTNGLKGLPQEDVHKLPEIDLLNPLYKEYLYSLFKSYENFQKFDFENFYEAQVLKIENLAENIKNFLKSFKNYQMIVITKKDLLTHNWKLPHYLKRRKILNFKAIFLTSEEVKNLKY</sequence>
<dbReference type="EMBL" id="JAPHEG010000003">
    <property type="protein sequence ID" value="MDF2953637.1"/>
    <property type="molecule type" value="Genomic_DNA"/>
</dbReference>
<feature type="domain" description="Haem-binding uptake Tiki superfamily ChaN" evidence="1">
    <location>
        <begin position="627"/>
        <end position="810"/>
    </location>
</feature>
<comment type="caution">
    <text evidence="2">The sequence shown here is derived from an EMBL/GenBank/DDBJ whole genome shotgun (WGS) entry which is preliminary data.</text>
</comment>
<name>A0AAE3TF14_9BACT</name>
<dbReference type="AlphaFoldDB" id="A0AAE3TF14"/>
<dbReference type="SUPFAM" id="SSF159501">
    <property type="entry name" value="EreA/ChaN-like"/>
    <property type="match status" value="1"/>
</dbReference>
<gene>
    <name evidence="2" type="ORF">OD816_000882</name>
</gene>